<sequence>MLRKIAKSTPRPILLLCIAMICSCACSARVWATDVAPGAVTPAEAGAQPLLSFDIAAQPLQSALEAYGALTDVSLLYDSSFTAGRISAPVKGEMSPRAALQILLEGSGLTSRYTGAKTVALVPAQQNSSSSVDRALVDAASARRYFGLIQTRVHDAFCAQPVLAQGARRIALRLWINAAGEIGPVTLLGSSGDRTVDALVLSTLQGARVGEAAPAALAQPFTFVVLPRASGRSWACETANDATTGGAHGR</sequence>
<dbReference type="InterPro" id="IPR011662">
    <property type="entry name" value="Secretin/TonB_short_N"/>
</dbReference>
<dbReference type="SMART" id="SM00965">
    <property type="entry name" value="STN"/>
    <property type="match status" value="1"/>
</dbReference>
<keyword evidence="7" id="KW-1185">Reference proteome</keyword>
<keyword evidence="3" id="KW-0998">Cell outer membrane</keyword>
<dbReference type="Pfam" id="PF07660">
    <property type="entry name" value="STN"/>
    <property type="match status" value="1"/>
</dbReference>
<dbReference type="PROSITE" id="PS51257">
    <property type="entry name" value="PROKAR_LIPOPROTEIN"/>
    <property type="match status" value="1"/>
</dbReference>
<dbReference type="Proteomes" id="UP000343317">
    <property type="component" value="Unassembled WGS sequence"/>
</dbReference>
<keyword evidence="1" id="KW-0813">Transport</keyword>
<dbReference type="SUPFAM" id="SSF74653">
    <property type="entry name" value="TolA/TonB C-terminal domain"/>
    <property type="match status" value="1"/>
</dbReference>
<reference evidence="6 7" key="1">
    <citation type="submission" date="2019-08" db="EMBL/GenBank/DDBJ databases">
        <authorList>
            <person name="Peeters C."/>
        </authorList>
    </citation>
    <scope>NUCLEOTIDE SEQUENCE [LARGE SCALE GENOMIC DNA]</scope>
    <source>
        <strain evidence="6 7">LMG 31112</strain>
    </source>
</reference>
<evidence type="ECO:0000256" key="4">
    <source>
        <dbReference type="SAM" id="SignalP"/>
    </source>
</evidence>
<feature type="chain" id="PRO_5022668146" evidence="4">
    <location>
        <begin position="33"/>
        <end position="250"/>
    </location>
</feature>
<evidence type="ECO:0000313" key="6">
    <source>
        <dbReference type="EMBL" id="VVE12505.1"/>
    </source>
</evidence>
<evidence type="ECO:0000256" key="2">
    <source>
        <dbReference type="ARBA" id="ARBA00023136"/>
    </source>
</evidence>
<gene>
    <name evidence="6" type="ORF">PHO31112_02698</name>
</gene>
<organism evidence="6 7">
    <name type="scientific">Pandoraea horticolens</name>
    <dbReference type="NCBI Taxonomy" id="2508298"/>
    <lineage>
        <taxon>Bacteria</taxon>
        <taxon>Pseudomonadati</taxon>
        <taxon>Pseudomonadota</taxon>
        <taxon>Betaproteobacteria</taxon>
        <taxon>Burkholderiales</taxon>
        <taxon>Burkholderiaceae</taxon>
        <taxon>Pandoraea</taxon>
    </lineage>
</organism>
<keyword evidence="4" id="KW-0732">Signal</keyword>
<keyword evidence="2" id="KW-0472">Membrane</keyword>
<dbReference type="Gene3D" id="3.55.50.30">
    <property type="match status" value="1"/>
</dbReference>
<evidence type="ECO:0000259" key="5">
    <source>
        <dbReference type="SMART" id="SM00965"/>
    </source>
</evidence>
<dbReference type="AlphaFoldDB" id="A0A5E4VNC0"/>
<evidence type="ECO:0000256" key="3">
    <source>
        <dbReference type="ARBA" id="ARBA00023237"/>
    </source>
</evidence>
<feature type="domain" description="Secretin/TonB short N-terminal" evidence="5">
    <location>
        <begin position="73"/>
        <end position="124"/>
    </location>
</feature>
<accession>A0A5E4VNC0</accession>
<protein>
    <submittedName>
        <fullName evidence="6">TonB-dependent outer membrane receptor</fullName>
    </submittedName>
</protein>
<dbReference type="GO" id="GO:0019867">
    <property type="term" value="C:outer membrane"/>
    <property type="evidence" value="ECO:0007669"/>
    <property type="project" value="InterPro"/>
</dbReference>
<feature type="signal peptide" evidence="4">
    <location>
        <begin position="1"/>
        <end position="32"/>
    </location>
</feature>
<proteinExistence type="predicted"/>
<keyword evidence="6" id="KW-0675">Receptor</keyword>
<evidence type="ECO:0000256" key="1">
    <source>
        <dbReference type="ARBA" id="ARBA00022448"/>
    </source>
</evidence>
<dbReference type="EMBL" id="CABPSM010000007">
    <property type="protein sequence ID" value="VVE12505.1"/>
    <property type="molecule type" value="Genomic_DNA"/>
</dbReference>
<evidence type="ECO:0000313" key="7">
    <source>
        <dbReference type="Proteomes" id="UP000343317"/>
    </source>
</evidence>
<name>A0A5E4VNC0_9BURK</name>